<dbReference type="EMBL" id="LFZO01000008">
    <property type="protein sequence ID" value="KXT18315.1"/>
    <property type="molecule type" value="Genomic_DNA"/>
</dbReference>
<dbReference type="Proteomes" id="UP000073492">
    <property type="component" value="Unassembled WGS sequence"/>
</dbReference>
<dbReference type="Pfam" id="PF10454">
    <property type="entry name" value="DUF2458"/>
    <property type="match status" value="1"/>
</dbReference>
<evidence type="ECO:0000313" key="3">
    <source>
        <dbReference type="Proteomes" id="UP000073492"/>
    </source>
</evidence>
<reference evidence="2 3" key="1">
    <citation type="submission" date="2015-07" db="EMBL/GenBank/DDBJ databases">
        <title>Comparative genomics of the Sigatoka disease complex on banana suggests a link between parallel evolutionary changes in Pseudocercospora fijiensis and Pseudocercospora eumusae and increased virulence on the banana host.</title>
        <authorList>
            <person name="Chang T.-C."/>
            <person name="Salvucci A."/>
            <person name="Crous P.W."/>
            <person name="Stergiopoulos I."/>
        </authorList>
    </citation>
    <scope>NUCLEOTIDE SEQUENCE [LARGE SCALE GENOMIC DNA]</scope>
    <source>
        <strain evidence="2 3">CBS 116634</strain>
    </source>
</reference>
<organism evidence="2 3">
    <name type="scientific">Pseudocercospora musae</name>
    <dbReference type="NCBI Taxonomy" id="113226"/>
    <lineage>
        <taxon>Eukaryota</taxon>
        <taxon>Fungi</taxon>
        <taxon>Dikarya</taxon>
        <taxon>Ascomycota</taxon>
        <taxon>Pezizomycotina</taxon>
        <taxon>Dothideomycetes</taxon>
        <taxon>Dothideomycetidae</taxon>
        <taxon>Mycosphaerellales</taxon>
        <taxon>Mycosphaerellaceae</taxon>
        <taxon>Pseudocercospora</taxon>
    </lineage>
</organism>
<protein>
    <submittedName>
        <fullName evidence="2">Uncharacterized protein</fullName>
    </submittedName>
</protein>
<evidence type="ECO:0000256" key="1">
    <source>
        <dbReference type="SAM" id="MobiDB-lite"/>
    </source>
</evidence>
<name>A0A139IU97_9PEZI</name>
<proteinExistence type="predicted"/>
<accession>A0A139IU97</accession>
<feature type="compositionally biased region" description="Polar residues" evidence="1">
    <location>
        <begin position="27"/>
        <end position="48"/>
    </location>
</feature>
<feature type="region of interest" description="Disordered" evidence="1">
    <location>
        <begin position="24"/>
        <end position="79"/>
    </location>
</feature>
<gene>
    <name evidence="2" type="ORF">AC579_956</name>
</gene>
<dbReference type="OrthoDB" id="3648787at2759"/>
<keyword evidence="3" id="KW-1185">Reference proteome</keyword>
<sequence length="257" mass="28400">MDGANSNTATPDLAAILATLAKYKGDGSSTEPNTPESRQTTPATSFTDGNKHRAGSDQKPQNPRLRPQSRSSVGTAPVKPMIDPATITVWSEGLRCVTKLAAQNAQFAESIRRMIKDQRANEMRWYSERQSLKQTQANRSSSAARAQSILKSLNTSFYGSPPEVVGPEVDKERELADFDQKLYSAQVAMESAMVVELKGLGVPFFGTDASLVVSNDRDPSKEPHSQNNPKWSPLVTEDELMMLRRKMVQHLEDLYKD</sequence>
<dbReference type="AlphaFoldDB" id="A0A139IU97"/>
<evidence type="ECO:0000313" key="2">
    <source>
        <dbReference type="EMBL" id="KXT18315.1"/>
    </source>
</evidence>
<dbReference type="InterPro" id="IPR018858">
    <property type="entry name" value="DUF2458"/>
</dbReference>
<comment type="caution">
    <text evidence="2">The sequence shown here is derived from an EMBL/GenBank/DDBJ whole genome shotgun (WGS) entry which is preliminary data.</text>
</comment>